<feature type="domain" description="WD-like" evidence="2">
    <location>
        <begin position="69"/>
        <end position="270"/>
    </location>
</feature>
<reference evidence="3" key="2">
    <citation type="journal article" date="2023" name="IMA Fungus">
        <title>Comparative genomic study of the Penicillium genus elucidates a diverse pangenome and 15 lateral gene transfer events.</title>
        <authorList>
            <person name="Petersen C."/>
            <person name="Sorensen T."/>
            <person name="Nielsen M.R."/>
            <person name="Sondergaard T.E."/>
            <person name="Sorensen J.L."/>
            <person name="Fitzpatrick D.A."/>
            <person name="Frisvad J.C."/>
            <person name="Nielsen K.L."/>
        </authorList>
    </citation>
    <scope>NUCLEOTIDE SEQUENCE</scope>
    <source>
        <strain evidence="3">IBT 20477</strain>
    </source>
</reference>
<proteinExistence type="predicted"/>
<dbReference type="EMBL" id="JAPQKQ010000008">
    <property type="protein sequence ID" value="KAJ5186302.1"/>
    <property type="molecule type" value="Genomic_DNA"/>
</dbReference>
<dbReference type="Pfam" id="PF20493">
    <property type="entry name" value="WD-like_fungi"/>
    <property type="match status" value="1"/>
</dbReference>
<dbReference type="OrthoDB" id="3705032at2759"/>
<evidence type="ECO:0000259" key="2">
    <source>
        <dbReference type="Pfam" id="PF20493"/>
    </source>
</evidence>
<gene>
    <name evidence="3" type="ORF">N7449_011066</name>
</gene>
<feature type="chain" id="PRO_5040776410" description="WD-like domain-containing protein" evidence="1">
    <location>
        <begin position="22"/>
        <end position="271"/>
    </location>
</feature>
<evidence type="ECO:0000256" key="1">
    <source>
        <dbReference type="SAM" id="SignalP"/>
    </source>
</evidence>
<dbReference type="Proteomes" id="UP001150942">
    <property type="component" value="Unassembled WGS sequence"/>
</dbReference>
<accession>A0A9W9IY57</accession>
<keyword evidence="4" id="KW-1185">Reference proteome</keyword>
<evidence type="ECO:0000313" key="3">
    <source>
        <dbReference type="EMBL" id="KAJ5186302.1"/>
    </source>
</evidence>
<dbReference type="InterPro" id="IPR046925">
    <property type="entry name" value="WD-like_fungi"/>
</dbReference>
<protein>
    <recommendedName>
        <fullName evidence="2">WD-like domain-containing protein</fullName>
    </recommendedName>
</protein>
<keyword evidence="1" id="KW-0732">Signal</keyword>
<evidence type="ECO:0000313" key="4">
    <source>
        <dbReference type="Proteomes" id="UP001150942"/>
    </source>
</evidence>
<name>A0A9W9IY57_9EURO</name>
<organism evidence="3 4">
    <name type="scientific">Penicillium cf. viridicatum</name>
    <dbReference type="NCBI Taxonomy" id="2972119"/>
    <lineage>
        <taxon>Eukaryota</taxon>
        <taxon>Fungi</taxon>
        <taxon>Dikarya</taxon>
        <taxon>Ascomycota</taxon>
        <taxon>Pezizomycotina</taxon>
        <taxon>Eurotiomycetes</taxon>
        <taxon>Eurotiomycetidae</taxon>
        <taxon>Eurotiales</taxon>
        <taxon>Aspergillaceae</taxon>
        <taxon>Penicillium</taxon>
    </lineage>
</organism>
<sequence length="271" mass="29097">MFKGRSICALAIAALATTAQCQQLSYEDSVTALAYGNVATDTSSAEGTVWLNVTGFAVDKLPHIQEDLGIHTLDNLETLNAIAGLAQDAATKGQWGDIVYLYSAFAMNGHSEYLNVSTVEMQESLLDAITDQDSGKIDPQLAELYASTSSSKFLVEAFHGLKSKTSTPSKRWLRETCSSAHLAVKNSCRSLLENVRGNATWKTGSPRSICKYGCCISWSANATFQVENLTNAANYCINACGTSNVSCEVYGVKLQGTLVDQCLSNRATGCR</sequence>
<dbReference type="AlphaFoldDB" id="A0A9W9IY57"/>
<comment type="caution">
    <text evidence="3">The sequence shown here is derived from an EMBL/GenBank/DDBJ whole genome shotgun (WGS) entry which is preliminary data.</text>
</comment>
<feature type="signal peptide" evidence="1">
    <location>
        <begin position="1"/>
        <end position="21"/>
    </location>
</feature>
<reference evidence="3" key="1">
    <citation type="submission" date="2022-11" db="EMBL/GenBank/DDBJ databases">
        <authorList>
            <person name="Petersen C."/>
        </authorList>
    </citation>
    <scope>NUCLEOTIDE SEQUENCE</scope>
    <source>
        <strain evidence="3">IBT 20477</strain>
    </source>
</reference>